<evidence type="ECO:0000313" key="2">
    <source>
        <dbReference type="Proteomes" id="UP000373269"/>
    </source>
</evidence>
<keyword evidence="2" id="KW-1185">Reference proteome</keyword>
<dbReference type="EMBL" id="CP045835">
    <property type="protein sequence ID" value="QGG50680.1"/>
    <property type="molecule type" value="Genomic_DNA"/>
</dbReference>
<dbReference type="Proteomes" id="UP000373269">
    <property type="component" value="Chromosome"/>
</dbReference>
<accession>A0ABX6DAY9</accession>
<dbReference type="RefSeq" id="WP_369595024.1">
    <property type="nucleotide sequence ID" value="NZ_CP045835.1"/>
</dbReference>
<gene>
    <name evidence="1" type="ORF">GDS87_06810</name>
</gene>
<proteinExistence type="predicted"/>
<reference evidence="1 2" key="1">
    <citation type="submission" date="2019-11" db="EMBL/GenBank/DDBJ databases">
        <title>Whole Genome Sequencing and Comparative Genomic Analyses of Lysinibacillus pakistanensis LZH-9, a Halotolerant Strain with Excellent COD Removal Capability.</title>
        <authorList>
            <person name="Zhou H."/>
        </authorList>
    </citation>
    <scope>NUCLEOTIDE SEQUENCE [LARGE SCALE GENOMIC DNA]</scope>
    <source>
        <strain evidence="1 2">LZH-9</strain>
    </source>
</reference>
<protein>
    <submittedName>
        <fullName evidence="1">Uncharacterized protein</fullName>
    </submittedName>
</protein>
<name>A0ABX6DAY9_9BACI</name>
<organism evidence="1 2">
    <name type="scientific">Lysinibacillus pakistanensis</name>
    <dbReference type="NCBI Taxonomy" id="759811"/>
    <lineage>
        <taxon>Bacteria</taxon>
        <taxon>Bacillati</taxon>
        <taxon>Bacillota</taxon>
        <taxon>Bacilli</taxon>
        <taxon>Bacillales</taxon>
        <taxon>Bacillaceae</taxon>
        <taxon>Lysinibacillus</taxon>
    </lineage>
</organism>
<evidence type="ECO:0000313" key="1">
    <source>
        <dbReference type="EMBL" id="QGG50680.1"/>
    </source>
</evidence>
<sequence length="47" mass="5570">MAEVKTKILEFNDLYDKQDKVNTYLDYLREGTFIEFSTAIYSNNTKV</sequence>